<comment type="caution">
    <text evidence="1">The sequence shown here is derived from an EMBL/GenBank/DDBJ whole genome shotgun (WGS) entry which is preliminary data.</text>
</comment>
<name>A0A549SSG1_9HYPH</name>
<dbReference type="PANTHER" id="PTHR35841">
    <property type="entry name" value="PHOSPHONATES-BINDING PERIPLASMIC PROTEIN"/>
    <property type="match status" value="1"/>
</dbReference>
<dbReference type="AlphaFoldDB" id="A0A549SSG1"/>
<evidence type="ECO:0000313" key="2">
    <source>
        <dbReference type="Proteomes" id="UP000316801"/>
    </source>
</evidence>
<dbReference type="Gene3D" id="3.40.190.10">
    <property type="entry name" value="Periplasmic binding protein-like II"/>
    <property type="match status" value="1"/>
</dbReference>
<keyword evidence="2" id="KW-1185">Reference proteome</keyword>
<gene>
    <name evidence="1" type="ORF">FNA46_23520</name>
</gene>
<dbReference type="Pfam" id="PF12974">
    <property type="entry name" value="Phosphonate-bd"/>
    <property type="match status" value="1"/>
</dbReference>
<dbReference type="EMBL" id="VJMG01000082">
    <property type="protein sequence ID" value="TRL32553.1"/>
    <property type="molecule type" value="Genomic_DNA"/>
</dbReference>
<reference evidence="1 2" key="1">
    <citation type="submission" date="2019-07" db="EMBL/GenBank/DDBJ databases">
        <title>Ln-dependent methylotrophs.</title>
        <authorList>
            <person name="Tani A."/>
        </authorList>
    </citation>
    <scope>NUCLEOTIDE SEQUENCE [LARGE SCALE GENOMIC DNA]</scope>
    <source>
        <strain evidence="1 2">SM12</strain>
    </source>
</reference>
<dbReference type="SUPFAM" id="SSF53850">
    <property type="entry name" value="Periplasmic binding protein-like II"/>
    <property type="match status" value="1"/>
</dbReference>
<accession>A0A549SSG1</accession>
<proteinExistence type="predicted"/>
<organism evidence="1 2">
    <name type="scientific">Rhizobium straminoryzae</name>
    <dbReference type="NCBI Taxonomy" id="1387186"/>
    <lineage>
        <taxon>Bacteria</taxon>
        <taxon>Pseudomonadati</taxon>
        <taxon>Pseudomonadota</taxon>
        <taxon>Alphaproteobacteria</taxon>
        <taxon>Hyphomicrobiales</taxon>
        <taxon>Rhizobiaceae</taxon>
        <taxon>Rhizobium/Agrobacterium group</taxon>
        <taxon>Rhizobium</taxon>
    </lineage>
</organism>
<dbReference type="Proteomes" id="UP000316801">
    <property type="component" value="Unassembled WGS sequence"/>
</dbReference>
<sequence length="247" mass="26682">MYDWPEVRDETDAAWARMRTGFLEQGIDAPRDLVRRNGDMPAVSGGICGNDGSVIAPDPATLDPDALDLDVLWRHPALLVSQTCWGPMELGLQDHVQVIGQGSYDGIAGGAGALYSSAVVAHKGEGVSTAAPETGEALLPIELFRDRKLAFNEYRSMSGYLALKRDLEAAGENLDLFADVVATGAHRASVIAVAEGKTDFAAVDCRSWMLAERHEPAAKELHVVGWTARRTGLPFIRAKRIDLDVLM</sequence>
<protein>
    <submittedName>
        <fullName evidence="1">PhnD/SsuA/transferrin family substrate-binding protein</fullName>
    </submittedName>
</protein>
<evidence type="ECO:0000313" key="1">
    <source>
        <dbReference type="EMBL" id="TRL32553.1"/>
    </source>
</evidence>
<dbReference type="PANTHER" id="PTHR35841:SF1">
    <property type="entry name" value="PHOSPHONATES-BINDING PERIPLASMIC PROTEIN"/>
    <property type="match status" value="1"/>
</dbReference>